<proteinExistence type="predicted"/>
<organism evidence="1 2">
    <name type="scientific">Ulvibacterium marinum</name>
    <dbReference type="NCBI Taxonomy" id="2419782"/>
    <lineage>
        <taxon>Bacteria</taxon>
        <taxon>Pseudomonadati</taxon>
        <taxon>Bacteroidota</taxon>
        <taxon>Flavobacteriia</taxon>
        <taxon>Flavobacteriales</taxon>
        <taxon>Flavobacteriaceae</taxon>
        <taxon>Ulvibacterium</taxon>
    </lineage>
</organism>
<dbReference type="Gene3D" id="2.60.40.10">
    <property type="entry name" value="Immunoglobulins"/>
    <property type="match status" value="1"/>
</dbReference>
<dbReference type="GO" id="GO:0016020">
    <property type="term" value="C:membrane"/>
    <property type="evidence" value="ECO:0007669"/>
    <property type="project" value="InterPro"/>
</dbReference>
<comment type="caution">
    <text evidence="1">The sequence shown here is derived from an EMBL/GenBank/DDBJ whole genome shotgun (WGS) entry which is preliminary data.</text>
</comment>
<name>A0A3B0C2R5_9FLAO</name>
<accession>A0A3B0C2R5</accession>
<evidence type="ECO:0008006" key="3">
    <source>
        <dbReference type="Google" id="ProtNLM"/>
    </source>
</evidence>
<dbReference type="Proteomes" id="UP000276603">
    <property type="component" value="Unassembled WGS sequence"/>
</dbReference>
<protein>
    <recommendedName>
        <fullName evidence="3">Dystroglycan-type cadherin-like domain-containing protein</fullName>
    </recommendedName>
</protein>
<dbReference type="AlphaFoldDB" id="A0A3B0C2R5"/>
<dbReference type="RefSeq" id="WP_120713405.1">
    <property type="nucleotide sequence ID" value="NZ_RBCJ01000004.1"/>
</dbReference>
<dbReference type="EMBL" id="RBCJ01000004">
    <property type="protein sequence ID" value="RKN78499.1"/>
    <property type="molecule type" value="Genomic_DNA"/>
</dbReference>
<dbReference type="InterPro" id="IPR011659">
    <property type="entry name" value="WD40"/>
</dbReference>
<dbReference type="SUPFAM" id="SSF82171">
    <property type="entry name" value="DPP6 N-terminal domain-like"/>
    <property type="match status" value="1"/>
</dbReference>
<evidence type="ECO:0000313" key="2">
    <source>
        <dbReference type="Proteomes" id="UP000276603"/>
    </source>
</evidence>
<dbReference type="SUPFAM" id="SSF49313">
    <property type="entry name" value="Cadherin-like"/>
    <property type="match status" value="1"/>
</dbReference>
<reference evidence="1 2" key="1">
    <citation type="submission" date="2018-10" db="EMBL/GenBank/DDBJ databases">
        <title>Ulvibacterium marinum gen. nov., sp. nov., a novel marine bacterium of the family Flavobacteriaceae, isolated from a culture of the green alga Ulva prolifera.</title>
        <authorList>
            <person name="Zhang Z."/>
        </authorList>
    </citation>
    <scope>NUCLEOTIDE SEQUENCE [LARGE SCALE GENOMIC DNA]</scope>
    <source>
        <strain evidence="1 2">CCMM003</strain>
    </source>
</reference>
<dbReference type="InterPro" id="IPR015919">
    <property type="entry name" value="Cadherin-like_sf"/>
</dbReference>
<dbReference type="GO" id="GO:0005509">
    <property type="term" value="F:calcium ion binding"/>
    <property type="evidence" value="ECO:0007669"/>
    <property type="project" value="InterPro"/>
</dbReference>
<dbReference type="PROSITE" id="PS51257">
    <property type="entry name" value="PROKAR_LIPOPROTEIN"/>
    <property type="match status" value="1"/>
</dbReference>
<dbReference type="InterPro" id="IPR013783">
    <property type="entry name" value="Ig-like_fold"/>
</dbReference>
<keyword evidence="2" id="KW-1185">Reference proteome</keyword>
<sequence length="398" mass="45455">MKYCVPLILLLLFSCTTKKNHEDQRFKYLGQETPDTIPRVFGEGIISVKGRFDMGLTISPDGKSIAFGVAHESDPEETCIYLINYVDGKWSSQDKSFLPENSNTFFPMFGPTGKELYFAKSVNNSETDLWVAQFLDNKAINPKSLDSIINSKSREAGHGKAKSGSLYFTSNRDDQNQCCGDIYFSQLNSDGYSSIQKLDELNSSSDEESLFLSPNEDYIIIQAWKNEFESKHDLYISYQTKEGSWTIPERLNTNINGKEIEQRPFVSPDNRFLFFSRMHITQEKGKDIYDSDIYWVSTKSIFKPYAYNTKIEATVKYNKKFEINFPHDLFKDIDDSKLLYEVSMENDSELQEWIKFDSSSLALNGVWKSKVPLTIKVTGTDSSGNSGAFKIKLGEKDN</sequence>
<dbReference type="OrthoDB" id="9809364at2"/>
<dbReference type="InterPro" id="IPR011042">
    <property type="entry name" value="6-blade_b-propeller_TolB-like"/>
</dbReference>
<gene>
    <name evidence="1" type="ORF">D7Z94_20000</name>
</gene>
<dbReference type="Gene3D" id="2.120.10.30">
    <property type="entry name" value="TolB, C-terminal domain"/>
    <property type="match status" value="1"/>
</dbReference>
<dbReference type="Pfam" id="PF07676">
    <property type="entry name" value="PD40"/>
    <property type="match status" value="2"/>
</dbReference>
<evidence type="ECO:0000313" key="1">
    <source>
        <dbReference type="EMBL" id="RKN78499.1"/>
    </source>
</evidence>